<feature type="compositionally biased region" description="Polar residues" evidence="1">
    <location>
        <begin position="16"/>
        <end position="26"/>
    </location>
</feature>
<dbReference type="OrthoDB" id="10406436at2759"/>
<feature type="transmembrane region" description="Helical" evidence="2">
    <location>
        <begin position="263"/>
        <end position="286"/>
    </location>
</feature>
<feature type="region of interest" description="Disordered" evidence="1">
    <location>
        <begin position="1"/>
        <end position="42"/>
    </location>
</feature>
<name>A0A3N4L8P8_9PEZI</name>
<feature type="compositionally biased region" description="Low complexity" evidence="1">
    <location>
        <begin position="1"/>
        <end position="15"/>
    </location>
</feature>
<keyword evidence="2" id="KW-0472">Membrane</keyword>
<dbReference type="EMBL" id="ML121595">
    <property type="protein sequence ID" value="RPB19233.1"/>
    <property type="molecule type" value="Genomic_DNA"/>
</dbReference>
<dbReference type="Proteomes" id="UP000267821">
    <property type="component" value="Unassembled WGS sequence"/>
</dbReference>
<proteinExistence type="predicted"/>
<evidence type="ECO:0000313" key="3">
    <source>
        <dbReference type="EMBL" id="RPB19233.1"/>
    </source>
</evidence>
<dbReference type="InParanoid" id="A0A3N4L8P8"/>
<evidence type="ECO:0000256" key="1">
    <source>
        <dbReference type="SAM" id="MobiDB-lite"/>
    </source>
</evidence>
<keyword evidence="2" id="KW-1133">Transmembrane helix</keyword>
<dbReference type="AlphaFoldDB" id="A0A3N4L8P8"/>
<sequence>MSAATSASASDTAASQRQGINGNLSDGSMRVYQKGGRLEQNESTVRNFLKGYEENDQNPDNAIHSDRSPKITKTTVDKNLEIIIGDPSIQQLALQQNEAEELVEVHSRTLSRYLKGKEYWEWIGPQSSPSGASQSVSSLDSVGILKPSTESAITPLPRAYVQSYHPQQNFPEDTAFFSSQEALLGRPEHSSRDSIVSFQTLEKADGDGVQVPSAPYYASENEYFLDIYRNAYCEPPMKYTDFDRKTRIIWSSRMKLKADLKSLCLRSGLAIILGAIFVLPLVIPLIKHPLSQPEDMSMDHGGDSGDLDSRVIILSIHNEISFNSNNDGDDEPLLT</sequence>
<evidence type="ECO:0000256" key="2">
    <source>
        <dbReference type="SAM" id="Phobius"/>
    </source>
</evidence>
<organism evidence="3 4">
    <name type="scientific">Terfezia boudieri ATCC MYA-4762</name>
    <dbReference type="NCBI Taxonomy" id="1051890"/>
    <lineage>
        <taxon>Eukaryota</taxon>
        <taxon>Fungi</taxon>
        <taxon>Dikarya</taxon>
        <taxon>Ascomycota</taxon>
        <taxon>Pezizomycotina</taxon>
        <taxon>Pezizomycetes</taxon>
        <taxon>Pezizales</taxon>
        <taxon>Pezizaceae</taxon>
        <taxon>Terfezia</taxon>
    </lineage>
</organism>
<gene>
    <name evidence="3" type="ORF">L211DRAFT_871414</name>
</gene>
<protein>
    <submittedName>
        <fullName evidence="3">Uncharacterized protein</fullName>
    </submittedName>
</protein>
<keyword evidence="4" id="KW-1185">Reference proteome</keyword>
<keyword evidence="2" id="KW-0812">Transmembrane</keyword>
<evidence type="ECO:0000313" key="4">
    <source>
        <dbReference type="Proteomes" id="UP000267821"/>
    </source>
</evidence>
<accession>A0A3N4L8P8</accession>
<reference evidence="3 4" key="1">
    <citation type="journal article" date="2018" name="Nat. Ecol. Evol.">
        <title>Pezizomycetes genomes reveal the molecular basis of ectomycorrhizal truffle lifestyle.</title>
        <authorList>
            <person name="Murat C."/>
            <person name="Payen T."/>
            <person name="Noel B."/>
            <person name="Kuo A."/>
            <person name="Morin E."/>
            <person name="Chen J."/>
            <person name="Kohler A."/>
            <person name="Krizsan K."/>
            <person name="Balestrini R."/>
            <person name="Da Silva C."/>
            <person name="Montanini B."/>
            <person name="Hainaut M."/>
            <person name="Levati E."/>
            <person name="Barry K.W."/>
            <person name="Belfiori B."/>
            <person name="Cichocki N."/>
            <person name="Clum A."/>
            <person name="Dockter R.B."/>
            <person name="Fauchery L."/>
            <person name="Guy J."/>
            <person name="Iotti M."/>
            <person name="Le Tacon F."/>
            <person name="Lindquist E.A."/>
            <person name="Lipzen A."/>
            <person name="Malagnac F."/>
            <person name="Mello A."/>
            <person name="Molinier V."/>
            <person name="Miyauchi S."/>
            <person name="Poulain J."/>
            <person name="Riccioni C."/>
            <person name="Rubini A."/>
            <person name="Sitrit Y."/>
            <person name="Splivallo R."/>
            <person name="Traeger S."/>
            <person name="Wang M."/>
            <person name="Zifcakova L."/>
            <person name="Wipf D."/>
            <person name="Zambonelli A."/>
            <person name="Paolocci F."/>
            <person name="Nowrousian M."/>
            <person name="Ottonello S."/>
            <person name="Baldrian P."/>
            <person name="Spatafora J.W."/>
            <person name="Henrissat B."/>
            <person name="Nagy L.G."/>
            <person name="Aury J.M."/>
            <person name="Wincker P."/>
            <person name="Grigoriev I.V."/>
            <person name="Bonfante P."/>
            <person name="Martin F.M."/>
        </authorList>
    </citation>
    <scope>NUCLEOTIDE SEQUENCE [LARGE SCALE GENOMIC DNA]</scope>
    <source>
        <strain evidence="3 4">ATCC MYA-4762</strain>
    </source>
</reference>